<dbReference type="PANTHER" id="PTHR46481:SF10">
    <property type="entry name" value="ZINC FINGER BED DOMAIN-CONTAINING PROTEIN 39"/>
    <property type="match status" value="1"/>
</dbReference>
<keyword evidence="4" id="KW-0862">Zinc</keyword>
<evidence type="ECO:0000259" key="9">
    <source>
        <dbReference type="PROSITE" id="PS50808"/>
    </source>
</evidence>
<dbReference type="OrthoDB" id="1741548at2759"/>
<dbReference type="Pfam" id="PF02892">
    <property type="entry name" value="zf-BED"/>
    <property type="match status" value="1"/>
</dbReference>
<feature type="domain" description="BED-type" evidence="9">
    <location>
        <begin position="47"/>
        <end position="97"/>
    </location>
</feature>
<dbReference type="InterPro" id="IPR052035">
    <property type="entry name" value="ZnF_BED_domain_contain"/>
</dbReference>
<evidence type="ECO:0000256" key="2">
    <source>
        <dbReference type="ARBA" id="ARBA00022723"/>
    </source>
</evidence>
<evidence type="ECO:0000256" key="6">
    <source>
        <dbReference type="ARBA" id="ARBA00023163"/>
    </source>
</evidence>
<dbReference type="SMART" id="SM00614">
    <property type="entry name" value="ZnF_BED"/>
    <property type="match status" value="1"/>
</dbReference>
<keyword evidence="2" id="KW-0479">Metal-binding</keyword>
<evidence type="ECO:0000256" key="5">
    <source>
        <dbReference type="ARBA" id="ARBA00023015"/>
    </source>
</evidence>
<dbReference type="EMBL" id="VAHF01000008">
    <property type="protein sequence ID" value="TXG57158.1"/>
    <property type="molecule type" value="Genomic_DNA"/>
</dbReference>
<dbReference type="PROSITE" id="PS50808">
    <property type="entry name" value="ZF_BED"/>
    <property type="match status" value="1"/>
</dbReference>
<evidence type="ECO:0000256" key="7">
    <source>
        <dbReference type="ARBA" id="ARBA00023242"/>
    </source>
</evidence>
<evidence type="ECO:0000256" key="3">
    <source>
        <dbReference type="ARBA" id="ARBA00022771"/>
    </source>
</evidence>
<dbReference type="SUPFAM" id="SSF57667">
    <property type="entry name" value="beta-beta-alpha zinc fingers"/>
    <property type="match status" value="1"/>
</dbReference>
<dbReference type="SUPFAM" id="SSF53098">
    <property type="entry name" value="Ribonuclease H-like"/>
    <property type="match status" value="1"/>
</dbReference>
<dbReference type="Proteomes" id="UP000323000">
    <property type="component" value="Chromosome 8"/>
</dbReference>
<dbReference type="PANTHER" id="PTHR46481">
    <property type="entry name" value="ZINC FINGER BED DOMAIN-CONTAINING PROTEIN 4"/>
    <property type="match status" value="1"/>
</dbReference>
<gene>
    <name evidence="10" type="ORF">EZV62_018471</name>
</gene>
<evidence type="ECO:0000256" key="4">
    <source>
        <dbReference type="ARBA" id="ARBA00022833"/>
    </source>
</evidence>
<name>A0A5C7HJV6_9ROSI</name>
<dbReference type="AlphaFoldDB" id="A0A5C7HJV6"/>
<evidence type="ECO:0000313" key="11">
    <source>
        <dbReference type="Proteomes" id="UP000323000"/>
    </source>
</evidence>
<dbReference type="InterPro" id="IPR036236">
    <property type="entry name" value="Znf_C2H2_sf"/>
</dbReference>
<dbReference type="GO" id="GO:0008270">
    <property type="term" value="F:zinc ion binding"/>
    <property type="evidence" value="ECO:0007669"/>
    <property type="project" value="UniProtKB-KW"/>
</dbReference>
<proteinExistence type="predicted"/>
<reference evidence="11" key="1">
    <citation type="journal article" date="2019" name="Gigascience">
        <title>De novo genome assembly of the endangered Acer yangbiense, a plant species with extremely small populations endemic to Yunnan Province, China.</title>
        <authorList>
            <person name="Yang J."/>
            <person name="Wariss H.M."/>
            <person name="Tao L."/>
            <person name="Zhang R."/>
            <person name="Yun Q."/>
            <person name="Hollingsworth P."/>
            <person name="Dao Z."/>
            <person name="Luo G."/>
            <person name="Guo H."/>
            <person name="Ma Y."/>
            <person name="Sun W."/>
        </authorList>
    </citation>
    <scope>NUCLEOTIDE SEQUENCE [LARGE SCALE GENOMIC DNA]</scope>
    <source>
        <strain evidence="11">cv. Malutang</strain>
    </source>
</reference>
<keyword evidence="7" id="KW-0539">Nucleus</keyword>
<sequence>MNDDDVLLTNVVDSSSSKGDEAVGSGSLEIAPLKENVKPLALCGKGRQTFDSWNHFTKYQDDGRMRARCKYCSKNYACDSNTNGTTNMNKHLEKEGCGSSIGLGIFNEDTRKALVEMLIVDELPFRFVEKRGFHKFCRVGMPRGETIGKCIEQVLLDLGIDRIFTITVDNAFANQTAILYVRRKLKSWNVDGLILDGKYLHLRCCAHIVNLIVNDGLKEMHDSVVAIRNAVKFVKSSPSRFQNFKNYVKREKIQNKGLVVLDVPTRWNSTYLILASSLKFVKAFDRMDDEDGHYQNYFKPVENEPKKIGPPNFEHWENAKGTINNQLRTMSGDRNHLVFLYGAGSHDSMTANIKDALVELYDTYNALYGGNGGSTSGGGSVDEIPLACGGEIDDSSIFDLSVAFSETVEKQDNIKGTNEVERYLLEPVEQLAELTNELRRVTTFDMGE</sequence>
<evidence type="ECO:0000256" key="8">
    <source>
        <dbReference type="PROSITE-ProRule" id="PRU00027"/>
    </source>
</evidence>
<keyword evidence="6" id="KW-0804">Transcription</keyword>
<keyword evidence="3 8" id="KW-0863">Zinc-finger</keyword>
<protein>
    <recommendedName>
        <fullName evidence="9">BED-type domain-containing protein</fullName>
    </recommendedName>
</protein>
<organism evidence="10 11">
    <name type="scientific">Acer yangbiense</name>
    <dbReference type="NCBI Taxonomy" id="1000413"/>
    <lineage>
        <taxon>Eukaryota</taxon>
        <taxon>Viridiplantae</taxon>
        <taxon>Streptophyta</taxon>
        <taxon>Embryophyta</taxon>
        <taxon>Tracheophyta</taxon>
        <taxon>Spermatophyta</taxon>
        <taxon>Magnoliopsida</taxon>
        <taxon>eudicotyledons</taxon>
        <taxon>Gunneridae</taxon>
        <taxon>Pentapetalae</taxon>
        <taxon>rosids</taxon>
        <taxon>malvids</taxon>
        <taxon>Sapindales</taxon>
        <taxon>Sapindaceae</taxon>
        <taxon>Hippocastanoideae</taxon>
        <taxon>Acereae</taxon>
        <taxon>Acer</taxon>
    </lineage>
</organism>
<evidence type="ECO:0000256" key="1">
    <source>
        <dbReference type="ARBA" id="ARBA00004123"/>
    </source>
</evidence>
<dbReference type="InterPro" id="IPR003656">
    <property type="entry name" value="Znf_BED"/>
</dbReference>
<keyword evidence="11" id="KW-1185">Reference proteome</keyword>
<evidence type="ECO:0000313" key="10">
    <source>
        <dbReference type="EMBL" id="TXG57158.1"/>
    </source>
</evidence>
<accession>A0A5C7HJV6</accession>
<comment type="caution">
    <text evidence="10">The sequence shown here is derived from an EMBL/GenBank/DDBJ whole genome shotgun (WGS) entry which is preliminary data.</text>
</comment>
<comment type="subcellular location">
    <subcellularLocation>
        <location evidence="1">Nucleus</location>
    </subcellularLocation>
</comment>
<dbReference type="InterPro" id="IPR012337">
    <property type="entry name" value="RNaseH-like_sf"/>
</dbReference>
<keyword evidence="5" id="KW-0805">Transcription regulation</keyword>
<dbReference type="GO" id="GO:0003677">
    <property type="term" value="F:DNA binding"/>
    <property type="evidence" value="ECO:0007669"/>
    <property type="project" value="InterPro"/>
</dbReference>